<dbReference type="EMBL" id="GGEC01006231">
    <property type="protein sequence ID" value="MBW86714.1"/>
    <property type="molecule type" value="Transcribed_RNA"/>
</dbReference>
<reference evidence="1" key="1">
    <citation type="submission" date="2018-02" db="EMBL/GenBank/DDBJ databases">
        <title>Rhizophora mucronata_Transcriptome.</title>
        <authorList>
            <person name="Meera S.P."/>
            <person name="Sreeshan A."/>
            <person name="Augustine A."/>
        </authorList>
    </citation>
    <scope>NUCLEOTIDE SEQUENCE</scope>
    <source>
        <tissue evidence="1">Leaf</tissue>
    </source>
</reference>
<evidence type="ECO:0000313" key="1">
    <source>
        <dbReference type="EMBL" id="MBW86714.1"/>
    </source>
</evidence>
<sequence length="153" mass="17544">MAKQPNRLLSTGSCLARQLCTVAAEKLSKATLAAARSRGDPKKLYRRLSALGATGETVKKTLNEFVMEGNSVNKDKFVRCVKELRRYQKFEHALEVCYLNLEFKLSWACCFGFSIFQSKLTPQFYNFLAFLFGCGENRWRFAMKLQTCICLFH</sequence>
<accession>A0A2P2IZP7</accession>
<organism evidence="1">
    <name type="scientific">Rhizophora mucronata</name>
    <name type="common">Asiatic mangrove</name>
    <dbReference type="NCBI Taxonomy" id="61149"/>
    <lineage>
        <taxon>Eukaryota</taxon>
        <taxon>Viridiplantae</taxon>
        <taxon>Streptophyta</taxon>
        <taxon>Embryophyta</taxon>
        <taxon>Tracheophyta</taxon>
        <taxon>Spermatophyta</taxon>
        <taxon>Magnoliopsida</taxon>
        <taxon>eudicotyledons</taxon>
        <taxon>Gunneridae</taxon>
        <taxon>Pentapetalae</taxon>
        <taxon>rosids</taxon>
        <taxon>fabids</taxon>
        <taxon>Malpighiales</taxon>
        <taxon>Rhizophoraceae</taxon>
        <taxon>Rhizophora</taxon>
    </lineage>
</organism>
<proteinExistence type="predicted"/>
<name>A0A2P2IZP7_RHIMU</name>
<protein>
    <submittedName>
        <fullName evidence="1">Pentatricopeptide repeat-containing protein At1g02370 isoform X2</fullName>
    </submittedName>
</protein>
<dbReference type="AlphaFoldDB" id="A0A2P2IZP7"/>